<dbReference type="Proteomes" id="UP000324907">
    <property type="component" value="Unassembled WGS sequence"/>
</dbReference>
<evidence type="ECO:0000313" key="6">
    <source>
        <dbReference type="EMBL" id="KAA0167551.1"/>
    </source>
</evidence>
<evidence type="ECO:0000256" key="1">
    <source>
        <dbReference type="ARBA" id="ARBA00006484"/>
    </source>
</evidence>
<dbReference type="Proteomes" id="UP000325113">
    <property type="component" value="Unassembled WGS sequence"/>
</dbReference>
<gene>
    <name evidence="5" type="ORF">FNF27_08068</name>
    <name evidence="6" type="ORF">FNF28_02765</name>
    <name evidence="4" type="ORF">FNF31_06830</name>
</gene>
<evidence type="ECO:0000313" key="5">
    <source>
        <dbReference type="EMBL" id="KAA0162359.1"/>
    </source>
</evidence>
<dbReference type="EMBL" id="VLTL01000033">
    <property type="protein sequence ID" value="KAA0167551.1"/>
    <property type="molecule type" value="Genomic_DNA"/>
</dbReference>
<dbReference type="PIRSF" id="PIRSF000126">
    <property type="entry name" value="11-beta-HSD1"/>
    <property type="match status" value="1"/>
</dbReference>
<dbReference type="PRINTS" id="PR00080">
    <property type="entry name" value="SDRFAMILY"/>
</dbReference>
<protein>
    <submittedName>
        <fullName evidence="4">Uncharacterized protein</fullName>
    </submittedName>
</protein>
<comment type="similarity">
    <text evidence="1 3">Belongs to the short-chain dehydrogenases/reductases (SDR) family.</text>
</comment>
<dbReference type="Pfam" id="PF00106">
    <property type="entry name" value="adh_short"/>
    <property type="match status" value="1"/>
</dbReference>
<dbReference type="AlphaFoldDB" id="A0A5A8CER4"/>
<reference evidence="7 8" key="1">
    <citation type="submission" date="2019-07" db="EMBL/GenBank/DDBJ databases">
        <title>Genomes of Cafeteria roenbergensis.</title>
        <authorList>
            <person name="Fischer M.G."/>
            <person name="Hackl T."/>
            <person name="Roman M."/>
        </authorList>
    </citation>
    <scope>NUCLEOTIDE SEQUENCE [LARGE SCALE GENOMIC DNA]</scope>
    <source>
        <strain evidence="4 9">Cflag</strain>
        <strain evidence="5 7">E4-10P</strain>
        <strain evidence="6 8">RCC970-E3</strain>
    </source>
</reference>
<organism evidence="4 9">
    <name type="scientific">Cafeteria roenbergensis</name>
    <name type="common">Marine flagellate</name>
    <dbReference type="NCBI Taxonomy" id="33653"/>
    <lineage>
        <taxon>Eukaryota</taxon>
        <taxon>Sar</taxon>
        <taxon>Stramenopiles</taxon>
        <taxon>Bigyra</taxon>
        <taxon>Opalozoa</taxon>
        <taxon>Bicosoecida</taxon>
        <taxon>Cafeteriaceae</taxon>
        <taxon>Cafeteria</taxon>
    </lineage>
</organism>
<dbReference type="PANTHER" id="PTHR43899:SF13">
    <property type="entry name" value="RH59310P"/>
    <property type="match status" value="1"/>
</dbReference>
<dbReference type="OrthoDB" id="1393670at2759"/>
<dbReference type="PRINTS" id="PR00081">
    <property type="entry name" value="GDHRDH"/>
</dbReference>
<proteinExistence type="inferred from homology"/>
<accession>A0A5A8CER4</accession>
<evidence type="ECO:0000313" key="9">
    <source>
        <dbReference type="Proteomes" id="UP000325113"/>
    </source>
</evidence>
<dbReference type="Gene3D" id="3.40.50.720">
    <property type="entry name" value="NAD(P)-binding Rossmann-like Domain"/>
    <property type="match status" value="1"/>
</dbReference>
<dbReference type="SUPFAM" id="SSF51735">
    <property type="entry name" value="NAD(P)-binding Rossmann-fold domains"/>
    <property type="match status" value="1"/>
</dbReference>
<dbReference type="InterPro" id="IPR036291">
    <property type="entry name" value="NAD(P)-bd_dom_sf"/>
</dbReference>
<comment type="caution">
    <text evidence="4">The sequence shown here is derived from an EMBL/GenBank/DDBJ whole genome shotgun (WGS) entry which is preliminary data.</text>
</comment>
<sequence>MAIAVHKAVIAINSALENVIPAVSIPGATTGLSGKLTPLALVLVVVGLITVARVASDVFDMILDVLGACFSSPAKTTRFGKWAVVTGASDGIGKGLAIELCKGGHNVAIVARNAAKLEEAKKEILSKAGCPEDATRVRIVVADFGREDVTKLYGELKAELADIQGDIGLLVNNVGVSYPGAMPFEELQRADRMGSADSSRQMLNVNVLSALRMTELVLPGMKERRSGAVLFVSSAHGRMPLGAPLYAEYGGCKAFIENFAKSLAYECEGKGVTVQVQFPYFVATKMAKIRKPTMFSPSPSAFARSMLAAITSGEIKSVPHWSHKIQDWVLLRLPSPLLKMGIMSMHNGLRKAFLKKCKAKAAEGKSE</sequence>
<evidence type="ECO:0000313" key="7">
    <source>
        <dbReference type="Proteomes" id="UP000322899"/>
    </source>
</evidence>
<dbReference type="CDD" id="cd05356">
    <property type="entry name" value="17beta-HSD1_like_SDR_c"/>
    <property type="match status" value="1"/>
</dbReference>
<evidence type="ECO:0000313" key="8">
    <source>
        <dbReference type="Proteomes" id="UP000324907"/>
    </source>
</evidence>
<evidence type="ECO:0000313" key="4">
    <source>
        <dbReference type="EMBL" id="KAA0151486.1"/>
    </source>
</evidence>
<dbReference type="Proteomes" id="UP000322899">
    <property type="component" value="Unassembled WGS sequence"/>
</dbReference>
<dbReference type="EMBL" id="VLTM01000114">
    <property type="protein sequence ID" value="KAA0151486.1"/>
    <property type="molecule type" value="Genomic_DNA"/>
</dbReference>
<evidence type="ECO:0000256" key="3">
    <source>
        <dbReference type="RuleBase" id="RU000363"/>
    </source>
</evidence>
<dbReference type="EMBL" id="VLTO01000124">
    <property type="protein sequence ID" value="KAA0162359.1"/>
    <property type="molecule type" value="Genomic_DNA"/>
</dbReference>
<dbReference type="GO" id="GO:0016491">
    <property type="term" value="F:oxidoreductase activity"/>
    <property type="evidence" value="ECO:0007669"/>
    <property type="project" value="UniProtKB-KW"/>
</dbReference>
<name>A0A5A8CER4_CAFRO</name>
<evidence type="ECO:0000256" key="2">
    <source>
        <dbReference type="ARBA" id="ARBA00023002"/>
    </source>
</evidence>
<keyword evidence="2" id="KW-0560">Oxidoreductase</keyword>
<dbReference type="PANTHER" id="PTHR43899">
    <property type="entry name" value="RH59310P"/>
    <property type="match status" value="1"/>
</dbReference>
<dbReference type="InterPro" id="IPR051019">
    <property type="entry name" value="VLCFA-Steroid_DH"/>
</dbReference>
<dbReference type="InterPro" id="IPR002347">
    <property type="entry name" value="SDR_fam"/>
</dbReference>